<dbReference type="EMBL" id="SORI01000003">
    <property type="protein sequence ID" value="TDY62912.1"/>
    <property type="molecule type" value="Genomic_DNA"/>
</dbReference>
<dbReference type="Pfam" id="PF10369">
    <property type="entry name" value="ALS_ss_C"/>
    <property type="match status" value="1"/>
</dbReference>
<dbReference type="Gene3D" id="3.30.70.260">
    <property type="match status" value="1"/>
</dbReference>
<dbReference type="EC" id="2.2.1.6" evidence="3"/>
<protein>
    <recommendedName>
        <fullName evidence="3">Acetolactate synthase small subunit</fullName>
        <shortName evidence="3">AHAS</shortName>
        <shortName evidence="3">ALS</shortName>
        <ecNumber evidence="3">2.2.1.6</ecNumber>
    </recommendedName>
    <alternativeName>
        <fullName evidence="3">Acetohydroxy-acid synthase small subunit</fullName>
    </alternativeName>
</protein>
<dbReference type="GO" id="GO:0009097">
    <property type="term" value="P:isoleucine biosynthetic process"/>
    <property type="evidence" value="ECO:0007669"/>
    <property type="project" value="UniProtKB-UniRule"/>
</dbReference>
<dbReference type="OrthoDB" id="9787365at2"/>
<dbReference type="GO" id="GO:1990610">
    <property type="term" value="F:acetolactate synthase regulator activity"/>
    <property type="evidence" value="ECO:0007669"/>
    <property type="project" value="UniProtKB-UniRule"/>
</dbReference>
<dbReference type="InterPro" id="IPR054480">
    <property type="entry name" value="AHAS_small-like_ACT"/>
</dbReference>
<comment type="subunit">
    <text evidence="1 3">Dimer of large and small chains.</text>
</comment>
<keyword evidence="6" id="KW-1185">Reference proteome</keyword>
<dbReference type="GO" id="GO:0003984">
    <property type="term" value="F:acetolactate synthase activity"/>
    <property type="evidence" value="ECO:0007669"/>
    <property type="project" value="UniProtKB-UniRule"/>
</dbReference>
<keyword evidence="3" id="KW-0100">Branched-chain amino acid biosynthesis</keyword>
<dbReference type="NCBIfam" id="TIGR00119">
    <property type="entry name" value="acolac_sm"/>
    <property type="match status" value="1"/>
</dbReference>
<dbReference type="PROSITE" id="PS51671">
    <property type="entry name" value="ACT"/>
    <property type="match status" value="1"/>
</dbReference>
<comment type="similarity">
    <text evidence="3">Belongs to the acetolactate synthase small subunit family.</text>
</comment>
<evidence type="ECO:0000313" key="5">
    <source>
        <dbReference type="EMBL" id="TDY62912.1"/>
    </source>
</evidence>
<dbReference type="RefSeq" id="WP_133956544.1">
    <property type="nucleotide sequence ID" value="NZ_SORI01000003.1"/>
</dbReference>
<comment type="pathway">
    <text evidence="3">Amino-acid biosynthesis; L-valine biosynthesis; L-valine from pyruvate: step 1/4.</text>
</comment>
<accession>A0A4R8MEZ2</accession>
<dbReference type="InterPro" id="IPR019455">
    <property type="entry name" value="Acetolactate_synth_ssu_C"/>
</dbReference>
<keyword evidence="3" id="KW-0808">Transferase</keyword>
<evidence type="ECO:0000259" key="4">
    <source>
        <dbReference type="PROSITE" id="PS51671"/>
    </source>
</evidence>
<dbReference type="Pfam" id="PF22629">
    <property type="entry name" value="ACT_AHAS_ss"/>
    <property type="match status" value="1"/>
</dbReference>
<dbReference type="InterPro" id="IPR002912">
    <property type="entry name" value="ACT_dom"/>
</dbReference>
<dbReference type="Proteomes" id="UP000295066">
    <property type="component" value="Unassembled WGS sequence"/>
</dbReference>
<dbReference type="InterPro" id="IPR045865">
    <property type="entry name" value="ACT-like_dom_sf"/>
</dbReference>
<name>A0A4R8MEZ2_9BACT</name>
<dbReference type="InterPro" id="IPR004789">
    <property type="entry name" value="Acetalactate_synth_ssu"/>
</dbReference>
<comment type="pathway">
    <text evidence="3">Amino-acid biosynthesis; L-isoleucine biosynthesis; L-isoleucine from 2-oxobutanoate: step 1/4.</text>
</comment>
<keyword evidence="3" id="KW-0028">Amino-acid biosynthesis</keyword>
<dbReference type="GO" id="GO:0005829">
    <property type="term" value="C:cytosol"/>
    <property type="evidence" value="ECO:0007669"/>
    <property type="project" value="TreeGrafter"/>
</dbReference>
<dbReference type="Gene3D" id="3.30.70.1150">
    <property type="entry name" value="ACT-like. Chain A, domain 2"/>
    <property type="match status" value="1"/>
</dbReference>
<dbReference type="AlphaFoldDB" id="A0A4R8MEZ2"/>
<evidence type="ECO:0000313" key="6">
    <source>
        <dbReference type="Proteomes" id="UP000295066"/>
    </source>
</evidence>
<organism evidence="5 6">
    <name type="scientific">Aminivibrio pyruvatiphilus</name>
    <dbReference type="NCBI Taxonomy" id="1005740"/>
    <lineage>
        <taxon>Bacteria</taxon>
        <taxon>Thermotogati</taxon>
        <taxon>Synergistota</taxon>
        <taxon>Synergistia</taxon>
        <taxon>Synergistales</taxon>
        <taxon>Aminobacteriaceae</taxon>
        <taxon>Aminivibrio</taxon>
    </lineage>
</organism>
<dbReference type="UniPathway" id="UPA00049">
    <property type="reaction ID" value="UER00059"/>
</dbReference>
<comment type="catalytic activity">
    <reaction evidence="2 3">
        <text>2 pyruvate + H(+) = (2S)-2-acetolactate + CO2</text>
        <dbReference type="Rhea" id="RHEA:25249"/>
        <dbReference type="ChEBI" id="CHEBI:15361"/>
        <dbReference type="ChEBI" id="CHEBI:15378"/>
        <dbReference type="ChEBI" id="CHEBI:16526"/>
        <dbReference type="ChEBI" id="CHEBI:58476"/>
        <dbReference type="EC" id="2.2.1.6"/>
    </reaction>
</comment>
<evidence type="ECO:0000256" key="3">
    <source>
        <dbReference type="RuleBase" id="RU368092"/>
    </source>
</evidence>
<feature type="domain" description="ACT" evidence="4">
    <location>
        <begin position="4"/>
        <end position="78"/>
    </location>
</feature>
<comment type="function">
    <text evidence="3">Catalyzes the conversion of 2 pyruvate molecules into acetolactate in the first common step of the biosynthetic pathway of the branched-amino acids such as leucine, isoleucine, and valine.</text>
</comment>
<dbReference type="GO" id="GO:0009099">
    <property type="term" value="P:L-valine biosynthetic process"/>
    <property type="evidence" value="ECO:0007669"/>
    <property type="project" value="UniProtKB-UniRule"/>
</dbReference>
<reference evidence="5 6" key="1">
    <citation type="submission" date="2019-03" db="EMBL/GenBank/DDBJ databases">
        <title>Genomic Encyclopedia of Type Strains, Phase IV (KMG-IV): sequencing the most valuable type-strain genomes for metagenomic binning, comparative biology and taxonomic classification.</title>
        <authorList>
            <person name="Goeker M."/>
        </authorList>
    </citation>
    <scope>NUCLEOTIDE SEQUENCE [LARGE SCALE GENOMIC DNA]</scope>
    <source>
        <strain evidence="5 6">DSM 25964</strain>
    </source>
</reference>
<evidence type="ECO:0000256" key="1">
    <source>
        <dbReference type="ARBA" id="ARBA00011744"/>
    </source>
</evidence>
<proteinExistence type="inferred from homology"/>
<gene>
    <name evidence="5" type="ORF">C8D99_103132</name>
</gene>
<dbReference type="SUPFAM" id="SSF55021">
    <property type="entry name" value="ACT-like"/>
    <property type="match status" value="2"/>
</dbReference>
<dbReference type="UniPathway" id="UPA00047">
    <property type="reaction ID" value="UER00055"/>
</dbReference>
<dbReference type="PANTHER" id="PTHR30239">
    <property type="entry name" value="ACETOLACTATE SYNTHASE SMALL SUBUNIT"/>
    <property type="match status" value="1"/>
</dbReference>
<evidence type="ECO:0000256" key="2">
    <source>
        <dbReference type="ARBA" id="ARBA00048670"/>
    </source>
</evidence>
<comment type="caution">
    <text evidence="5">The sequence shown here is derived from an EMBL/GenBank/DDBJ whole genome shotgun (WGS) entry which is preliminary data.</text>
</comment>
<dbReference type="PANTHER" id="PTHR30239:SF0">
    <property type="entry name" value="ACETOLACTATE SYNTHASE SMALL SUBUNIT 1, CHLOROPLASTIC"/>
    <property type="match status" value="1"/>
</dbReference>
<sequence>MERTIGVVTEEGRGVFSRISGLMERRGFQVRGVTAGATQRPGMARYTLVIGGDERQAGQAVRQIRKMVETVTVEDLSAGGCVERCMMLLKFAPSPEEREALFEVMKGYPHSVSEDRGSSLIFEMMGPGVLLDDCLENVRGLGLVESVKSGPLALGTN</sequence>
<dbReference type="InterPro" id="IPR027271">
    <property type="entry name" value="Acetolactate_synth/TF_NikR_C"/>
</dbReference>